<evidence type="ECO:0000313" key="2">
    <source>
        <dbReference type="Proteomes" id="UP000187209"/>
    </source>
</evidence>
<keyword evidence="2" id="KW-1185">Reference proteome</keyword>
<reference evidence="1 2" key="1">
    <citation type="submission" date="2016-11" db="EMBL/GenBank/DDBJ databases">
        <title>The macronuclear genome of Stentor coeruleus: a giant cell with tiny introns.</title>
        <authorList>
            <person name="Slabodnick M."/>
            <person name="Ruby J.G."/>
            <person name="Reiff S.B."/>
            <person name="Swart E.C."/>
            <person name="Gosai S."/>
            <person name="Prabakaran S."/>
            <person name="Witkowska E."/>
            <person name="Larue G.E."/>
            <person name="Fisher S."/>
            <person name="Freeman R.M."/>
            <person name="Gunawardena J."/>
            <person name="Chu W."/>
            <person name="Stover N.A."/>
            <person name="Gregory B.D."/>
            <person name="Nowacki M."/>
            <person name="Derisi J."/>
            <person name="Roy S.W."/>
            <person name="Marshall W.F."/>
            <person name="Sood P."/>
        </authorList>
    </citation>
    <scope>NUCLEOTIDE SEQUENCE [LARGE SCALE GENOMIC DNA]</scope>
    <source>
        <strain evidence="1">WM001</strain>
    </source>
</reference>
<dbReference type="AlphaFoldDB" id="A0A1R2D307"/>
<sequence>MLWLGLSYNEYWLKCLFMNQPDACEAEIIAYLNLALNEDSIFALDGMDYGLEELIDGMIYDWVEAKAMLMTEIQRKNEIKSQIECNEHDIKALNDYKLFVIKDVEKQKRVCKELTLEYDRYK</sequence>
<name>A0A1R2D307_9CILI</name>
<protein>
    <submittedName>
        <fullName evidence="1">Uncharacterized protein</fullName>
    </submittedName>
</protein>
<dbReference type="Proteomes" id="UP000187209">
    <property type="component" value="Unassembled WGS sequence"/>
</dbReference>
<evidence type="ECO:0000313" key="1">
    <source>
        <dbReference type="EMBL" id="OMJ95600.1"/>
    </source>
</evidence>
<gene>
    <name evidence="1" type="ORF">SteCoe_1027</name>
</gene>
<accession>A0A1R2D307</accession>
<dbReference type="EMBL" id="MPUH01000010">
    <property type="protein sequence ID" value="OMJ95600.1"/>
    <property type="molecule type" value="Genomic_DNA"/>
</dbReference>
<comment type="caution">
    <text evidence="1">The sequence shown here is derived from an EMBL/GenBank/DDBJ whole genome shotgun (WGS) entry which is preliminary data.</text>
</comment>
<proteinExistence type="predicted"/>
<organism evidence="1 2">
    <name type="scientific">Stentor coeruleus</name>
    <dbReference type="NCBI Taxonomy" id="5963"/>
    <lineage>
        <taxon>Eukaryota</taxon>
        <taxon>Sar</taxon>
        <taxon>Alveolata</taxon>
        <taxon>Ciliophora</taxon>
        <taxon>Postciliodesmatophora</taxon>
        <taxon>Heterotrichea</taxon>
        <taxon>Heterotrichida</taxon>
        <taxon>Stentoridae</taxon>
        <taxon>Stentor</taxon>
    </lineage>
</organism>